<gene>
    <name evidence="1" type="ORF">ACFFIC_29575</name>
</gene>
<protein>
    <submittedName>
        <fullName evidence="1">Phospholipase D family protein</fullName>
    </submittedName>
</protein>
<organism evidence="1 2">
    <name type="scientific">Muricoccus vinaceus</name>
    <dbReference type="NCBI Taxonomy" id="424704"/>
    <lineage>
        <taxon>Bacteria</taxon>
        <taxon>Pseudomonadati</taxon>
        <taxon>Pseudomonadota</taxon>
        <taxon>Alphaproteobacteria</taxon>
        <taxon>Acetobacterales</taxon>
        <taxon>Roseomonadaceae</taxon>
        <taxon>Muricoccus</taxon>
    </lineage>
</organism>
<comment type="caution">
    <text evidence="1">The sequence shown here is derived from an EMBL/GenBank/DDBJ whole genome shotgun (WGS) entry which is preliminary data.</text>
</comment>
<evidence type="ECO:0000313" key="2">
    <source>
        <dbReference type="Proteomes" id="UP001589789"/>
    </source>
</evidence>
<reference evidence="1 2" key="1">
    <citation type="submission" date="2024-09" db="EMBL/GenBank/DDBJ databases">
        <authorList>
            <person name="Sun Q."/>
            <person name="Mori K."/>
        </authorList>
    </citation>
    <scope>NUCLEOTIDE SEQUENCE [LARGE SCALE GENOMIC DNA]</scope>
    <source>
        <strain evidence="1 2">CCM 7468</strain>
    </source>
</reference>
<dbReference type="RefSeq" id="WP_377057208.1">
    <property type="nucleotide sequence ID" value="NZ_JBHLVZ010000117.1"/>
</dbReference>
<keyword evidence="2" id="KW-1185">Reference proteome</keyword>
<accession>A0ABV6J1A1</accession>
<dbReference type="Gene3D" id="3.30.870.10">
    <property type="entry name" value="Endonuclease Chain A"/>
    <property type="match status" value="1"/>
</dbReference>
<evidence type="ECO:0000313" key="1">
    <source>
        <dbReference type="EMBL" id="MFC0389661.1"/>
    </source>
</evidence>
<sequence>MTLAARFLDAYPHHNIARLIQDRLTRCREARIVAGFATPDGVAALKVGATALRITRLVLGAGTFKAFQALDSLIASGLPASTARLHLGYSRATGWPKNPFERLRPMLHSKIYYFEMPDGTAAAFVGSHNLTGFALRGRNGEAAVLLEGPASEPSFADIRAHIEEAYRVAVVYDAALKEAYATWYADYLDRLKTDITDMPRTGTSGRSLVVMAEAAAGIAPAVGQAVYFEVDRRIQEINSIHTQVHLHLFPHLPATPRDGLAALANVAQGFRAKVQAIDVRAGSAEIDTNWFMDQRPQAELKRAPRPFRPHPTSGKQQVTALIEDRLAETFEYEFDPPEKWLPQLGDEHLVDEETDEVWNPVVGLQPERRLEAVEWRGSKMLMELSPDSGSFILLSRGRRRLDG</sequence>
<dbReference type="EMBL" id="JBHLVZ010000117">
    <property type="protein sequence ID" value="MFC0389661.1"/>
    <property type="molecule type" value="Genomic_DNA"/>
</dbReference>
<dbReference type="Proteomes" id="UP001589789">
    <property type="component" value="Unassembled WGS sequence"/>
</dbReference>
<dbReference type="CDD" id="cd09117">
    <property type="entry name" value="PLDc_Bfil_DEXD_like"/>
    <property type="match status" value="1"/>
</dbReference>
<proteinExistence type="predicted"/>
<name>A0ABV6J1A1_9PROT</name>